<reference evidence="2 3" key="1">
    <citation type="submission" date="2018-03" db="EMBL/GenBank/DDBJ databases">
        <title>Streptomyces dioscori sp. nov., a novel endophytic actinobacterium isolated from bulbil of Dioscorea bulbifera L.</title>
        <authorList>
            <person name="Zhikuan W."/>
        </authorList>
    </citation>
    <scope>NUCLEOTIDE SEQUENCE [LARGE SCALE GENOMIC DNA]</scope>
    <source>
        <strain evidence="2 3">A217</strain>
    </source>
</reference>
<organism evidence="2 3">
    <name type="scientific">Streptomyces dioscori</name>
    <dbReference type="NCBI Taxonomy" id="2109333"/>
    <lineage>
        <taxon>Bacteria</taxon>
        <taxon>Bacillati</taxon>
        <taxon>Actinomycetota</taxon>
        <taxon>Actinomycetes</taxon>
        <taxon>Kitasatosporales</taxon>
        <taxon>Streptomycetaceae</taxon>
        <taxon>Streptomyces</taxon>
        <taxon>Streptomyces aurantiacus group</taxon>
    </lineage>
</organism>
<dbReference type="AlphaFoldDB" id="A0A2P8Q8B0"/>
<dbReference type="EMBL" id="PYBJ01000008">
    <property type="protein sequence ID" value="PSM42493.1"/>
    <property type="molecule type" value="Genomic_DNA"/>
</dbReference>
<dbReference type="GO" id="GO:0006529">
    <property type="term" value="P:asparagine biosynthetic process"/>
    <property type="evidence" value="ECO:0007669"/>
    <property type="project" value="InterPro"/>
</dbReference>
<evidence type="ECO:0000313" key="3">
    <source>
        <dbReference type="Proteomes" id="UP000240429"/>
    </source>
</evidence>
<proteinExistence type="predicted"/>
<dbReference type="Pfam" id="PF00733">
    <property type="entry name" value="Asn_synthase"/>
    <property type="match status" value="1"/>
</dbReference>
<feature type="domain" description="Asparagine synthetase" evidence="1">
    <location>
        <begin position="215"/>
        <end position="597"/>
    </location>
</feature>
<protein>
    <submittedName>
        <fullName evidence="2">Asparagine synthase</fullName>
    </submittedName>
</protein>
<gene>
    <name evidence="2" type="ORF">C6Y14_14865</name>
</gene>
<keyword evidence="3" id="KW-1185">Reference proteome</keyword>
<comment type="caution">
    <text evidence="2">The sequence shown here is derived from an EMBL/GenBank/DDBJ whole genome shotgun (WGS) entry which is preliminary data.</text>
</comment>
<accession>A0A2P8Q8B0</accession>
<dbReference type="SUPFAM" id="SSF52402">
    <property type="entry name" value="Adenine nucleotide alpha hydrolases-like"/>
    <property type="match status" value="1"/>
</dbReference>
<dbReference type="Proteomes" id="UP000240429">
    <property type="component" value="Unassembled WGS sequence"/>
</dbReference>
<dbReference type="InterPro" id="IPR014729">
    <property type="entry name" value="Rossmann-like_a/b/a_fold"/>
</dbReference>
<sequence>MLSMASGTSRSWFIVVPDQELPPGLLTRLRPRVGRVVRHPSGRPWLLGDWAPERMVVASAGGRLLAVVGTSSATTTDLQARLKGVSTVADVEGALRGVHGSFHVLASLKGSGYVRGSASGACRVHRAVVDGVTVCADRARTLAWLTDAGPDPAQLAARLASPLPHPLAGAAMWSGVETVPPGHALHLEPGGNCRTVAWWQAPEAGLPLAEAALALRKALCDAVTLRVRPGQVLGADLSGGMDSTSLCFLAAEAGASLVTATLHWEALGNEDQHYARYAADHLPDVESLVFPSAALPPCFAGSERRRDPQEEPSPALRDREIQQHITRALRARGAALRLTGHGGDHAVVPPASYIHALLRRDPALALRHTAGFRAQRRWPLGATARVLLRGGSYPHWLNTARGRLREAAVPLPACETWGPRPTLPQWASTRAVDQFAALLRSAAEQTVPLATDFSRHAWIHQMREAGRIAGLINDDTAADGLPADSPFCDDTVLDACLSVRSHEAGHPWSYKPLLAAAMAGLVPEHLLLRTTKDHCDIEWYRGIREHRRQLAVWAGTSHLVAAGVAEEDGLRRALLSPGLQTGGGAELENALGVEAWLRDVAVHPVPGYLRTPRHPYQEPLIDSAAH</sequence>
<evidence type="ECO:0000259" key="1">
    <source>
        <dbReference type="Pfam" id="PF00733"/>
    </source>
</evidence>
<dbReference type="Gene3D" id="3.40.50.620">
    <property type="entry name" value="HUPs"/>
    <property type="match status" value="1"/>
</dbReference>
<evidence type="ECO:0000313" key="2">
    <source>
        <dbReference type="EMBL" id="PSM42493.1"/>
    </source>
</evidence>
<name>A0A2P8Q8B0_9ACTN</name>
<dbReference type="InterPro" id="IPR001962">
    <property type="entry name" value="Asn_synthase"/>
</dbReference>
<dbReference type="GO" id="GO:0004066">
    <property type="term" value="F:asparagine synthase (glutamine-hydrolyzing) activity"/>
    <property type="evidence" value="ECO:0007669"/>
    <property type="project" value="InterPro"/>
</dbReference>